<keyword evidence="6 12" id="KW-0812">Transmembrane</keyword>
<feature type="domain" description="Leucine-rich repeat-containing N-terminal plant-type" evidence="13">
    <location>
        <begin position="36"/>
        <end position="76"/>
    </location>
</feature>
<comment type="similarity">
    <text evidence="2">Belongs to the RLP family.</text>
</comment>
<dbReference type="GO" id="GO:0005886">
    <property type="term" value="C:plasma membrane"/>
    <property type="evidence" value="ECO:0007669"/>
    <property type="project" value="UniProtKB-SubCell"/>
</dbReference>
<dbReference type="SMART" id="SM00369">
    <property type="entry name" value="LRR_TYP"/>
    <property type="match status" value="9"/>
</dbReference>
<keyword evidence="9 12" id="KW-1133">Transmembrane helix</keyword>
<gene>
    <name evidence="14" type="ORF">SETIT_3G373800v2</name>
</gene>
<dbReference type="InterPro" id="IPR001611">
    <property type="entry name" value="Leu-rich_rpt"/>
</dbReference>
<dbReference type="PANTHER" id="PTHR48062">
    <property type="entry name" value="RECEPTOR-LIKE PROTEIN 14"/>
    <property type="match status" value="1"/>
</dbReference>
<keyword evidence="3" id="KW-1003">Cell membrane</keyword>
<dbReference type="InterPro" id="IPR032675">
    <property type="entry name" value="LRR_dom_sf"/>
</dbReference>
<evidence type="ECO:0000256" key="6">
    <source>
        <dbReference type="ARBA" id="ARBA00022692"/>
    </source>
</evidence>
<evidence type="ECO:0000256" key="8">
    <source>
        <dbReference type="ARBA" id="ARBA00022737"/>
    </source>
</evidence>
<keyword evidence="5" id="KW-1070">Brassinosteroid signaling pathway</keyword>
<keyword evidence="7" id="KW-0732">Signal</keyword>
<evidence type="ECO:0000256" key="5">
    <source>
        <dbReference type="ARBA" id="ARBA00022626"/>
    </source>
</evidence>
<evidence type="ECO:0000256" key="10">
    <source>
        <dbReference type="ARBA" id="ARBA00023136"/>
    </source>
</evidence>
<dbReference type="STRING" id="4555.A0A368QN42"/>
<dbReference type="SUPFAM" id="SSF52047">
    <property type="entry name" value="RNI-like"/>
    <property type="match status" value="1"/>
</dbReference>
<evidence type="ECO:0000256" key="4">
    <source>
        <dbReference type="ARBA" id="ARBA00022614"/>
    </source>
</evidence>
<evidence type="ECO:0000256" key="12">
    <source>
        <dbReference type="SAM" id="Phobius"/>
    </source>
</evidence>
<keyword evidence="10 12" id="KW-0472">Membrane</keyword>
<keyword evidence="4" id="KW-0433">Leucine-rich repeat</keyword>
<dbReference type="Pfam" id="PF13855">
    <property type="entry name" value="LRR_8"/>
    <property type="match status" value="1"/>
</dbReference>
<evidence type="ECO:0000313" key="14">
    <source>
        <dbReference type="EMBL" id="RCV19302.1"/>
    </source>
</evidence>
<dbReference type="Gene3D" id="3.80.10.10">
    <property type="entry name" value="Ribonuclease Inhibitor"/>
    <property type="match status" value="5"/>
</dbReference>
<keyword evidence="11" id="KW-0325">Glycoprotein</keyword>
<evidence type="ECO:0000256" key="2">
    <source>
        <dbReference type="ARBA" id="ARBA00009592"/>
    </source>
</evidence>
<proteinExistence type="inferred from homology"/>
<dbReference type="Pfam" id="PF08263">
    <property type="entry name" value="LRRNT_2"/>
    <property type="match status" value="1"/>
</dbReference>
<dbReference type="EMBL" id="CM003530">
    <property type="protein sequence ID" value="RCV19302.1"/>
    <property type="molecule type" value="Genomic_DNA"/>
</dbReference>
<keyword evidence="8" id="KW-0677">Repeat</keyword>
<organism evidence="14">
    <name type="scientific">Setaria italica</name>
    <name type="common">Foxtail millet</name>
    <name type="synonym">Panicum italicum</name>
    <dbReference type="NCBI Taxonomy" id="4555"/>
    <lineage>
        <taxon>Eukaryota</taxon>
        <taxon>Viridiplantae</taxon>
        <taxon>Streptophyta</taxon>
        <taxon>Embryophyta</taxon>
        <taxon>Tracheophyta</taxon>
        <taxon>Spermatophyta</taxon>
        <taxon>Magnoliopsida</taxon>
        <taxon>Liliopsida</taxon>
        <taxon>Poales</taxon>
        <taxon>Poaceae</taxon>
        <taxon>PACMAD clade</taxon>
        <taxon>Panicoideae</taxon>
        <taxon>Panicodae</taxon>
        <taxon>Paniceae</taxon>
        <taxon>Cenchrinae</taxon>
        <taxon>Setaria</taxon>
    </lineage>
</organism>
<evidence type="ECO:0000256" key="7">
    <source>
        <dbReference type="ARBA" id="ARBA00022729"/>
    </source>
</evidence>
<evidence type="ECO:0000256" key="3">
    <source>
        <dbReference type="ARBA" id="ARBA00022475"/>
    </source>
</evidence>
<name>A0A368QN42_SETIT</name>
<reference evidence="14" key="2">
    <citation type="submission" date="2015-07" db="EMBL/GenBank/DDBJ databases">
        <authorList>
            <person name="Noorani M."/>
        </authorList>
    </citation>
    <scope>NUCLEOTIDE SEQUENCE</scope>
    <source>
        <strain evidence="14">Yugu1</strain>
    </source>
</reference>
<comment type="subcellular location">
    <subcellularLocation>
        <location evidence="1">Cell membrane</location>
        <topology evidence="1">Single-pass type I membrane protein</topology>
    </subcellularLocation>
</comment>
<dbReference type="SUPFAM" id="SSF52058">
    <property type="entry name" value="L domain-like"/>
    <property type="match status" value="1"/>
</dbReference>
<dbReference type="GO" id="GO:0009742">
    <property type="term" value="P:brassinosteroid mediated signaling pathway"/>
    <property type="evidence" value="ECO:0007669"/>
    <property type="project" value="UniProtKB-KW"/>
</dbReference>
<dbReference type="PRINTS" id="PR00019">
    <property type="entry name" value="LEURICHRPT"/>
</dbReference>
<evidence type="ECO:0000256" key="9">
    <source>
        <dbReference type="ARBA" id="ARBA00022989"/>
    </source>
</evidence>
<evidence type="ECO:0000256" key="11">
    <source>
        <dbReference type="ARBA" id="ARBA00023180"/>
    </source>
</evidence>
<dbReference type="PANTHER" id="PTHR48062:SF68">
    <property type="entry name" value="LEUCINE-RICH REPEAT-CONTAINING N-TERMINAL PLANT-TYPE DOMAIN-CONTAINING PROTEIN"/>
    <property type="match status" value="1"/>
</dbReference>
<dbReference type="OrthoDB" id="4691307at2759"/>
<dbReference type="InterPro" id="IPR003591">
    <property type="entry name" value="Leu-rich_rpt_typical-subtyp"/>
</dbReference>
<evidence type="ECO:0000259" key="13">
    <source>
        <dbReference type="Pfam" id="PF08263"/>
    </source>
</evidence>
<feature type="transmembrane region" description="Helical" evidence="12">
    <location>
        <begin position="851"/>
        <end position="873"/>
    </location>
</feature>
<accession>A0A368QN42</accession>
<sequence>MGAIAKPLQSRTLGTKLWVLSILEFMFYMAGGCVVEERTALMRIRSSLVEANSSRAPPASWGQSDDCCSWERVTCNNSTRVSALDLYEIYVIQSNYSTEEDQANFGAEGGCWNLNLTILSSFHELLVLDLSWNSACLRNFDGLQGLAKLRYVDLSFNSLIGSNIFESLGASIEVIDILSSNMSGAIQDSAFSNLKNLRELYLGHNQLHGSIPASLFELPHLEYLDLSGNLLRGLPRNPSLNLSSSLQILKLSENNLHGTFYFFWLRNCAKLMDVDLSGNADLAIDAKFHRIVPPCQLRALVLSGCNLDNNTVAGPNFLSTQHHLQTLDLSNNNLTGSIPTWILENEATLLYLNLANNLLVGSLDLIWKQQPNIRLINISMNHFVGQLPANISSVFPSLEVLDTSYNNISGDLPPSLCKIQNLTFVDLSNNKLTGEVPACLFTATLLILKLSNNNLGGPILGGASNLSTMIEIYLDSNNFEGTFPNNLSGNLEFMDLHDNNLCGKLDVSFWNLPWLQVFSVSTNNLIGQVNAAICNLTSLEFLDMSDNNFAGSLPKCGSKLRLKFLNMSTNTLSGFPGVFLNSPNIIALDLRYNQFKGSLDWTQHLPQIKLLLLGGNRFDGQISSNLCLLQHLSIIDFSHNRLSGSLPPCIGGIPFGYHGDDDDIFWVSVGQSTTMYFPVPGLDGPPFMYPYFYDLQGFTFSTKGSIYTYGHNFFNLMSGIDLSANMLSGEIPWEIGNLIHVKSLNFSHNFFTGGIPATFANMGAIESLDLSNNRLSGSIPWQLTRLWSLEVFSVAYNNLSGCIPSSGQFSSFSAESYVGNLNLYSVSQENGCSSTPGPVEVEYVEASDDPILYIISASSFVLASWATVAFIFFHSSGQHVVLQL</sequence>
<dbReference type="Pfam" id="PF00560">
    <property type="entry name" value="LRR_1"/>
    <property type="match status" value="8"/>
</dbReference>
<reference evidence="14" key="1">
    <citation type="journal article" date="2012" name="Nat. Biotechnol.">
        <title>Reference genome sequence of the model plant Setaria.</title>
        <authorList>
            <person name="Bennetzen J.L."/>
            <person name="Schmutz J."/>
            <person name="Wang H."/>
            <person name="Percifield R."/>
            <person name="Hawkins J."/>
            <person name="Pontaroli A.C."/>
            <person name="Estep M."/>
            <person name="Feng L."/>
            <person name="Vaughn J.N."/>
            <person name="Grimwood J."/>
            <person name="Jenkins J."/>
            <person name="Barry K."/>
            <person name="Lindquist E."/>
            <person name="Hellsten U."/>
            <person name="Deshpande S."/>
            <person name="Wang X."/>
            <person name="Wu X."/>
            <person name="Mitros T."/>
            <person name="Triplett J."/>
            <person name="Yang X."/>
            <person name="Ye C.Y."/>
            <person name="Mauro-Herrera M."/>
            <person name="Wang L."/>
            <person name="Li P."/>
            <person name="Sharma M."/>
            <person name="Sharma R."/>
            <person name="Ronald P.C."/>
            <person name="Panaud O."/>
            <person name="Kellogg E.A."/>
            <person name="Brutnell T.P."/>
            <person name="Doust A.N."/>
            <person name="Tuskan G.A."/>
            <person name="Rokhsar D."/>
            <person name="Devos K.M."/>
        </authorList>
    </citation>
    <scope>NUCLEOTIDE SEQUENCE [LARGE SCALE GENOMIC DNA]</scope>
    <source>
        <strain evidence="14">Yugu1</strain>
    </source>
</reference>
<protein>
    <recommendedName>
        <fullName evidence="13">Leucine-rich repeat-containing N-terminal plant-type domain-containing protein</fullName>
    </recommendedName>
</protein>
<dbReference type="FunFam" id="3.80.10.10:FF:000095">
    <property type="entry name" value="LRR receptor-like serine/threonine-protein kinase GSO1"/>
    <property type="match status" value="1"/>
</dbReference>
<evidence type="ECO:0000256" key="1">
    <source>
        <dbReference type="ARBA" id="ARBA00004251"/>
    </source>
</evidence>
<dbReference type="AlphaFoldDB" id="A0A368QN42"/>
<dbReference type="PROSITE" id="PS51450">
    <property type="entry name" value="LRR"/>
    <property type="match status" value="2"/>
</dbReference>
<dbReference type="FunFam" id="3.80.10.10:FF:000111">
    <property type="entry name" value="LRR receptor-like serine/threonine-protein kinase ERECTA"/>
    <property type="match status" value="1"/>
</dbReference>
<dbReference type="InterPro" id="IPR051502">
    <property type="entry name" value="RLP_Defense_Trigger"/>
</dbReference>
<dbReference type="InterPro" id="IPR013210">
    <property type="entry name" value="LRR_N_plant-typ"/>
</dbReference>